<evidence type="ECO:0000313" key="3">
    <source>
        <dbReference type="Proteomes" id="UP000517916"/>
    </source>
</evidence>
<dbReference type="SMART" id="SM00923">
    <property type="entry name" value="MbtH"/>
    <property type="match status" value="1"/>
</dbReference>
<dbReference type="Pfam" id="PF03621">
    <property type="entry name" value="MbtH"/>
    <property type="match status" value="1"/>
</dbReference>
<sequence length="63" mass="7336">MSEECSRKRTVFANHEEQYSIWFADRDRPPGWRPDGMTGAKAECPERIGRNWVDLRPVCLRAG</sequence>
<comment type="caution">
    <text evidence="2">The sequence shown here is derived from an EMBL/GenBank/DDBJ whole genome shotgun (WGS) entry which is preliminary data.</text>
</comment>
<feature type="domain" description="MbtH-like" evidence="1">
    <location>
        <begin position="1"/>
        <end position="50"/>
    </location>
</feature>
<gene>
    <name evidence="2" type="ORF">BC739_008090</name>
</gene>
<dbReference type="SUPFAM" id="SSF160582">
    <property type="entry name" value="MbtH-like"/>
    <property type="match status" value="1"/>
</dbReference>
<protein>
    <submittedName>
        <fullName evidence="2">MbtH protein</fullName>
    </submittedName>
</protein>
<dbReference type="RefSeq" id="WP_025357341.1">
    <property type="nucleotide sequence ID" value="NZ_BAAABQ010000018.1"/>
</dbReference>
<dbReference type="InterPro" id="IPR038020">
    <property type="entry name" value="MbtH-like_sf"/>
</dbReference>
<reference evidence="2 3" key="1">
    <citation type="submission" date="2020-08" db="EMBL/GenBank/DDBJ databases">
        <title>Genomic Encyclopedia of Archaeal and Bacterial Type Strains, Phase II (KMG-II): from individual species to whole genera.</title>
        <authorList>
            <person name="Goeker M."/>
        </authorList>
    </citation>
    <scope>NUCLEOTIDE SEQUENCE [LARGE SCALE GENOMIC DNA]</scope>
    <source>
        <strain evidence="2 3">DSM 43850</strain>
    </source>
</reference>
<dbReference type="Gene3D" id="3.90.820.10">
    <property type="entry name" value="Structural Genomics, Unknown Function 30-nov-00 1gh9 Mol_id"/>
    <property type="match status" value="1"/>
</dbReference>
<name>A0ABR6BV93_9PSEU</name>
<keyword evidence="3" id="KW-1185">Reference proteome</keyword>
<dbReference type="InterPro" id="IPR005153">
    <property type="entry name" value="MbtH-like_dom"/>
</dbReference>
<evidence type="ECO:0000313" key="2">
    <source>
        <dbReference type="EMBL" id="MBA8930843.1"/>
    </source>
</evidence>
<dbReference type="Proteomes" id="UP000517916">
    <property type="component" value="Unassembled WGS sequence"/>
</dbReference>
<proteinExistence type="predicted"/>
<accession>A0ABR6BV93</accession>
<evidence type="ECO:0000259" key="1">
    <source>
        <dbReference type="SMART" id="SM00923"/>
    </source>
</evidence>
<dbReference type="EMBL" id="JACJID010000007">
    <property type="protein sequence ID" value="MBA8930843.1"/>
    <property type="molecule type" value="Genomic_DNA"/>
</dbReference>
<organism evidence="2 3">
    <name type="scientific">Kutzneria viridogrisea</name>
    <dbReference type="NCBI Taxonomy" id="47990"/>
    <lineage>
        <taxon>Bacteria</taxon>
        <taxon>Bacillati</taxon>
        <taxon>Actinomycetota</taxon>
        <taxon>Actinomycetes</taxon>
        <taxon>Pseudonocardiales</taxon>
        <taxon>Pseudonocardiaceae</taxon>
        <taxon>Kutzneria</taxon>
    </lineage>
</organism>